<dbReference type="PANTHER" id="PTHR45641">
    <property type="entry name" value="TETRATRICOPEPTIDE REPEAT PROTEIN (AFU_ORTHOLOGUE AFUA_6G03870)"/>
    <property type="match status" value="1"/>
</dbReference>
<accession>X6NSJ6</accession>
<dbReference type="Proteomes" id="UP000023152">
    <property type="component" value="Unassembled WGS sequence"/>
</dbReference>
<organism evidence="4 5">
    <name type="scientific">Reticulomyxa filosa</name>
    <dbReference type="NCBI Taxonomy" id="46433"/>
    <lineage>
        <taxon>Eukaryota</taxon>
        <taxon>Sar</taxon>
        <taxon>Rhizaria</taxon>
        <taxon>Retaria</taxon>
        <taxon>Foraminifera</taxon>
        <taxon>Monothalamids</taxon>
        <taxon>Reticulomyxidae</taxon>
        <taxon>Reticulomyxa</taxon>
    </lineage>
</organism>
<evidence type="ECO:0000256" key="1">
    <source>
        <dbReference type="ARBA" id="ARBA00022737"/>
    </source>
</evidence>
<dbReference type="InterPro" id="IPR011990">
    <property type="entry name" value="TPR-like_helical_dom_sf"/>
</dbReference>
<evidence type="ECO:0000313" key="4">
    <source>
        <dbReference type="EMBL" id="ETO28961.1"/>
    </source>
</evidence>
<dbReference type="Gene3D" id="1.25.40.10">
    <property type="entry name" value="Tetratricopeptide repeat domain"/>
    <property type="match status" value="2"/>
</dbReference>
<evidence type="ECO:0000256" key="2">
    <source>
        <dbReference type="ARBA" id="ARBA00022803"/>
    </source>
</evidence>
<feature type="repeat" description="TPR" evidence="3">
    <location>
        <begin position="245"/>
        <end position="278"/>
    </location>
</feature>
<dbReference type="Pfam" id="PF13181">
    <property type="entry name" value="TPR_8"/>
    <property type="match status" value="1"/>
</dbReference>
<dbReference type="Pfam" id="PF13424">
    <property type="entry name" value="TPR_12"/>
    <property type="match status" value="3"/>
</dbReference>
<name>X6NSJ6_RETFI</name>
<keyword evidence="5" id="KW-1185">Reference proteome</keyword>
<sequence length="508" mass="59265">MSSFRSDPVFFAIDFQSEERINESDASEKKDFKEISYKNSDSGYEQSETRTRGIPETLNFKRYWNRNWRKANAEAAKMVEQMLHNNDQGLIVIVYNTPEWKGINDTSSLPSSFITLVNNNKSERKQFDKYWMYVIKSNSVILDNVNIDGNMYAINCEIQFNENVNITIQLFITKNVIIDQRLKQSISPILWNTKMHYDIPVLLQDLENKDEQCKLKKLFDGSIIHLQKHLQICTSSFGFNHPYVAISYNMIGLRYDDKGQYDKAIEFFGKALEIILDIFGINYSFVAQLYYNLGLTYDNKQQYDKSIECHEKALKIRLEVFGTSHEDVAIAYYGLGFTYGKKGDDAKASEFFEKALQIRLKIFGTDHNDVAKSYYALGNTYQNTKEYEKSAECHEKALKIRLERFGVNHRDVADSYNNLGCLYHDKRQYDKAIDCHKKALEIRRQIFGNSSNHVANSLWNLGYIFETIGDTETARKYFEESWKVFNVILGEWHTETLGTKRAVKRLSR</sequence>
<protein>
    <submittedName>
        <fullName evidence="4">Uncharacterized protein</fullName>
    </submittedName>
</protein>
<dbReference type="InterPro" id="IPR019734">
    <property type="entry name" value="TPR_rpt"/>
</dbReference>
<gene>
    <name evidence="4" type="ORF">RFI_08162</name>
</gene>
<dbReference type="AlphaFoldDB" id="X6NSJ6"/>
<keyword evidence="1" id="KW-0677">Repeat</keyword>
<dbReference type="PANTHER" id="PTHR45641:SF19">
    <property type="entry name" value="NEPHROCYSTIN-3"/>
    <property type="match status" value="1"/>
</dbReference>
<dbReference type="OrthoDB" id="5142960at2759"/>
<reference evidence="4 5" key="1">
    <citation type="journal article" date="2013" name="Curr. Biol.">
        <title>The Genome of the Foraminiferan Reticulomyxa filosa.</title>
        <authorList>
            <person name="Glockner G."/>
            <person name="Hulsmann N."/>
            <person name="Schleicher M."/>
            <person name="Noegel A.A."/>
            <person name="Eichinger L."/>
            <person name="Gallinger C."/>
            <person name="Pawlowski J."/>
            <person name="Sierra R."/>
            <person name="Euteneuer U."/>
            <person name="Pillet L."/>
            <person name="Moustafa A."/>
            <person name="Platzer M."/>
            <person name="Groth M."/>
            <person name="Szafranski K."/>
            <person name="Schliwa M."/>
        </authorList>
    </citation>
    <scope>NUCLEOTIDE SEQUENCE [LARGE SCALE GENOMIC DNA]</scope>
</reference>
<dbReference type="SMART" id="SM00671">
    <property type="entry name" value="SEL1"/>
    <property type="match status" value="5"/>
</dbReference>
<feature type="repeat" description="TPR" evidence="3">
    <location>
        <begin position="329"/>
        <end position="362"/>
    </location>
</feature>
<feature type="repeat" description="TPR" evidence="3">
    <location>
        <begin position="413"/>
        <end position="446"/>
    </location>
</feature>
<keyword evidence="2 3" id="KW-0802">TPR repeat</keyword>
<dbReference type="SUPFAM" id="SSF48452">
    <property type="entry name" value="TPR-like"/>
    <property type="match status" value="1"/>
</dbReference>
<comment type="caution">
    <text evidence="4">The sequence shown here is derived from an EMBL/GenBank/DDBJ whole genome shotgun (WGS) entry which is preliminary data.</text>
</comment>
<dbReference type="InterPro" id="IPR006597">
    <property type="entry name" value="Sel1-like"/>
</dbReference>
<feature type="repeat" description="TPR" evidence="3">
    <location>
        <begin position="371"/>
        <end position="404"/>
    </location>
</feature>
<proteinExistence type="predicted"/>
<dbReference type="EMBL" id="ASPP01006346">
    <property type="protein sequence ID" value="ETO28961.1"/>
    <property type="molecule type" value="Genomic_DNA"/>
</dbReference>
<evidence type="ECO:0000313" key="5">
    <source>
        <dbReference type="Proteomes" id="UP000023152"/>
    </source>
</evidence>
<dbReference type="SMART" id="SM00028">
    <property type="entry name" value="TPR"/>
    <property type="match status" value="6"/>
</dbReference>
<evidence type="ECO:0000256" key="3">
    <source>
        <dbReference type="PROSITE-ProRule" id="PRU00339"/>
    </source>
</evidence>
<dbReference type="PROSITE" id="PS50005">
    <property type="entry name" value="TPR"/>
    <property type="match status" value="5"/>
</dbReference>
<feature type="repeat" description="TPR" evidence="3">
    <location>
        <begin position="287"/>
        <end position="320"/>
    </location>
</feature>